<dbReference type="EMBL" id="JBBPBK010000003">
    <property type="protein sequence ID" value="KAK9289063.1"/>
    <property type="molecule type" value="Genomic_DNA"/>
</dbReference>
<organism evidence="1 2">
    <name type="scientific">Liquidambar formosana</name>
    <name type="common">Formosan gum</name>
    <dbReference type="NCBI Taxonomy" id="63359"/>
    <lineage>
        <taxon>Eukaryota</taxon>
        <taxon>Viridiplantae</taxon>
        <taxon>Streptophyta</taxon>
        <taxon>Embryophyta</taxon>
        <taxon>Tracheophyta</taxon>
        <taxon>Spermatophyta</taxon>
        <taxon>Magnoliopsida</taxon>
        <taxon>eudicotyledons</taxon>
        <taxon>Gunneridae</taxon>
        <taxon>Pentapetalae</taxon>
        <taxon>Saxifragales</taxon>
        <taxon>Altingiaceae</taxon>
        <taxon>Liquidambar</taxon>
    </lineage>
</organism>
<protein>
    <submittedName>
        <fullName evidence="1">Uncharacterized protein</fullName>
    </submittedName>
</protein>
<dbReference type="Proteomes" id="UP001415857">
    <property type="component" value="Unassembled WGS sequence"/>
</dbReference>
<keyword evidence="2" id="KW-1185">Reference proteome</keyword>
<evidence type="ECO:0000313" key="2">
    <source>
        <dbReference type="Proteomes" id="UP001415857"/>
    </source>
</evidence>
<gene>
    <name evidence="1" type="ORF">L1049_017534</name>
</gene>
<comment type="caution">
    <text evidence="1">The sequence shown here is derived from an EMBL/GenBank/DDBJ whole genome shotgun (WGS) entry which is preliminary data.</text>
</comment>
<accession>A0AAP0S4F6</accession>
<sequence>MPTRSSHTTNTQYISPQRKKENNILPAAAATKLLRSWGDWYAVFGTRNGSVFATTRSRKDKPPVCFMTPKELSFRTKLGVIIRGYLALLSST</sequence>
<evidence type="ECO:0000313" key="1">
    <source>
        <dbReference type="EMBL" id="KAK9289063.1"/>
    </source>
</evidence>
<proteinExistence type="predicted"/>
<reference evidence="1 2" key="1">
    <citation type="journal article" date="2024" name="Plant J.">
        <title>Genome sequences and population genomics reveal climatic adaptation and genomic divergence between two closely related sweetgum species.</title>
        <authorList>
            <person name="Xu W.Q."/>
            <person name="Ren C.Q."/>
            <person name="Zhang X.Y."/>
            <person name="Comes H.P."/>
            <person name="Liu X.H."/>
            <person name="Li Y.G."/>
            <person name="Kettle C.J."/>
            <person name="Jalonen R."/>
            <person name="Gaisberger H."/>
            <person name="Ma Y.Z."/>
            <person name="Qiu Y.X."/>
        </authorList>
    </citation>
    <scope>NUCLEOTIDE SEQUENCE [LARGE SCALE GENOMIC DNA]</scope>
    <source>
        <strain evidence="1">Hangzhou</strain>
    </source>
</reference>
<dbReference type="AlphaFoldDB" id="A0AAP0S4F6"/>
<name>A0AAP0S4F6_LIQFO</name>